<accession>A0A915PRA0</accession>
<organism evidence="1 2">
    <name type="scientific">Setaria digitata</name>
    <dbReference type="NCBI Taxonomy" id="48799"/>
    <lineage>
        <taxon>Eukaryota</taxon>
        <taxon>Metazoa</taxon>
        <taxon>Ecdysozoa</taxon>
        <taxon>Nematoda</taxon>
        <taxon>Chromadorea</taxon>
        <taxon>Rhabditida</taxon>
        <taxon>Spirurina</taxon>
        <taxon>Spiruromorpha</taxon>
        <taxon>Filarioidea</taxon>
        <taxon>Setariidae</taxon>
        <taxon>Setaria</taxon>
    </lineage>
</organism>
<name>A0A915PRA0_9BILA</name>
<reference evidence="2" key="1">
    <citation type="submission" date="2022-11" db="UniProtKB">
        <authorList>
            <consortium name="WormBaseParasite"/>
        </authorList>
    </citation>
    <scope>IDENTIFICATION</scope>
</reference>
<evidence type="ECO:0000313" key="1">
    <source>
        <dbReference type="Proteomes" id="UP000887581"/>
    </source>
</evidence>
<evidence type="ECO:0000313" key="2">
    <source>
        <dbReference type="WBParaSite" id="sdigi.contig34.g2434.t1"/>
    </source>
</evidence>
<protein>
    <submittedName>
        <fullName evidence="2">Uncharacterized protein</fullName>
    </submittedName>
</protein>
<proteinExistence type="predicted"/>
<dbReference type="AlphaFoldDB" id="A0A915PRA0"/>
<dbReference type="Proteomes" id="UP000887581">
    <property type="component" value="Unplaced"/>
</dbReference>
<keyword evidence="1" id="KW-1185">Reference proteome</keyword>
<sequence>MFWYQDLELCHMPIKFSVVAQARNLVWATDRCQSTRVGLGRGQSTVPLRTTTTPTQIVLTVQLHRNSIPGTQGMMNTGIWSPCVLAHTKFVDITTADKLWYMHNAENLICS</sequence>
<dbReference type="WBParaSite" id="sdigi.contig34.g2434.t1">
    <property type="protein sequence ID" value="sdigi.contig34.g2434.t1"/>
    <property type="gene ID" value="sdigi.contig34.g2434"/>
</dbReference>